<evidence type="ECO:0000256" key="1">
    <source>
        <dbReference type="ARBA" id="ARBA00008072"/>
    </source>
</evidence>
<name>A0AA40CM97_9PEZI</name>
<evidence type="ECO:0000256" key="2">
    <source>
        <dbReference type="ARBA" id="ARBA00023002"/>
    </source>
</evidence>
<dbReference type="PANTHER" id="PTHR45348:SF2">
    <property type="entry name" value="ZINC-TYPE ALCOHOL DEHYDROGENASE-LIKE PROTEIN C2E1P3.01"/>
    <property type="match status" value="1"/>
</dbReference>
<dbReference type="InterPro" id="IPR013154">
    <property type="entry name" value="ADH-like_N"/>
</dbReference>
<dbReference type="InterPro" id="IPR011032">
    <property type="entry name" value="GroES-like_sf"/>
</dbReference>
<dbReference type="CDD" id="cd08249">
    <property type="entry name" value="enoyl_reductase_like"/>
    <property type="match status" value="1"/>
</dbReference>
<dbReference type="Gene3D" id="3.40.50.720">
    <property type="entry name" value="NAD(P)-binding Rossmann-like Domain"/>
    <property type="match status" value="1"/>
</dbReference>
<dbReference type="InterPro" id="IPR020843">
    <property type="entry name" value="ER"/>
</dbReference>
<dbReference type="Proteomes" id="UP001174936">
    <property type="component" value="Unassembled WGS sequence"/>
</dbReference>
<dbReference type="AlphaFoldDB" id="A0AA40CM97"/>
<dbReference type="Gene3D" id="3.90.180.10">
    <property type="entry name" value="Medium-chain alcohol dehydrogenases, catalytic domain"/>
    <property type="match status" value="1"/>
</dbReference>
<dbReference type="SMART" id="SM00829">
    <property type="entry name" value="PKS_ER"/>
    <property type="match status" value="1"/>
</dbReference>
<dbReference type="Pfam" id="PF08240">
    <property type="entry name" value="ADH_N"/>
    <property type="match status" value="1"/>
</dbReference>
<dbReference type="InterPro" id="IPR036291">
    <property type="entry name" value="NAD(P)-bd_dom_sf"/>
</dbReference>
<organism evidence="4 5">
    <name type="scientific">Cercophora newfieldiana</name>
    <dbReference type="NCBI Taxonomy" id="92897"/>
    <lineage>
        <taxon>Eukaryota</taxon>
        <taxon>Fungi</taxon>
        <taxon>Dikarya</taxon>
        <taxon>Ascomycota</taxon>
        <taxon>Pezizomycotina</taxon>
        <taxon>Sordariomycetes</taxon>
        <taxon>Sordariomycetidae</taxon>
        <taxon>Sordariales</taxon>
        <taxon>Lasiosphaeriaceae</taxon>
        <taxon>Cercophora</taxon>
    </lineage>
</organism>
<comment type="caution">
    <text evidence="4">The sequence shown here is derived from an EMBL/GenBank/DDBJ whole genome shotgun (WGS) entry which is preliminary data.</text>
</comment>
<dbReference type="InterPro" id="IPR013149">
    <property type="entry name" value="ADH-like_C"/>
</dbReference>
<accession>A0AA40CM97</accession>
<dbReference type="SUPFAM" id="SSF50129">
    <property type="entry name" value="GroES-like"/>
    <property type="match status" value="1"/>
</dbReference>
<feature type="domain" description="Enoyl reductase (ER)" evidence="3">
    <location>
        <begin position="14"/>
        <end position="351"/>
    </location>
</feature>
<proteinExistence type="inferred from homology"/>
<evidence type="ECO:0000313" key="4">
    <source>
        <dbReference type="EMBL" id="KAK0642199.1"/>
    </source>
</evidence>
<dbReference type="GO" id="GO:0016651">
    <property type="term" value="F:oxidoreductase activity, acting on NAD(P)H"/>
    <property type="evidence" value="ECO:0007669"/>
    <property type="project" value="InterPro"/>
</dbReference>
<comment type="similarity">
    <text evidence="1">Belongs to the zinc-containing alcohol dehydrogenase family.</text>
</comment>
<protein>
    <submittedName>
        <fullName evidence="4">Chaperonin 10-like protein</fullName>
    </submittedName>
</protein>
<dbReference type="InterPro" id="IPR047122">
    <property type="entry name" value="Trans-enoyl_RdTase-like"/>
</dbReference>
<keyword evidence="2" id="KW-0560">Oxidoreductase</keyword>
<dbReference type="SUPFAM" id="SSF51735">
    <property type="entry name" value="NAD(P)-binding Rossmann-fold domains"/>
    <property type="match status" value="1"/>
</dbReference>
<gene>
    <name evidence="4" type="ORF">B0T16DRAFT_439466</name>
</gene>
<dbReference type="Pfam" id="PF00107">
    <property type="entry name" value="ADH_zinc_N"/>
    <property type="match status" value="1"/>
</dbReference>
<sequence>MGQNDANLAALLTAPTADLTVEERFIPVPGPGEILIRNHALGMNPIDWKRQAWNFLISSYPTILGTDLSGVIIEVGPSVTAFKPGDRVIGFAHGLISRNLDNCAFQTYTVVKANAAVVMPPSMTFVEGATVPTAVGTATMCLVDVLSLSLSGWAPSSATQPPANAAILVWGGASAGVGNMVMQLAQMAGLTVFATASKHHHARLLSLGAAGMVDYHSPTAVDELVLAAKNAGKEIMYAVDAISNEETLAAVMEVLRKSSSEGTKKTMAHTTPWPQGLASPEDIHAQHVRGDDLWTRREDVCAWLYGEALPGWLAQGKIALSPLRVAGKGISGIQGALNELKGGVSGEKLVVEI</sequence>
<reference evidence="4" key="1">
    <citation type="submission" date="2023-06" db="EMBL/GenBank/DDBJ databases">
        <title>Genome-scale phylogeny and comparative genomics of the fungal order Sordariales.</title>
        <authorList>
            <consortium name="Lawrence Berkeley National Laboratory"/>
            <person name="Hensen N."/>
            <person name="Bonometti L."/>
            <person name="Westerberg I."/>
            <person name="Brannstrom I.O."/>
            <person name="Guillou S."/>
            <person name="Cros-Aarteil S."/>
            <person name="Calhoun S."/>
            <person name="Haridas S."/>
            <person name="Kuo A."/>
            <person name="Mondo S."/>
            <person name="Pangilinan J."/>
            <person name="Riley R."/>
            <person name="Labutti K."/>
            <person name="Andreopoulos B."/>
            <person name="Lipzen A."/>
            <person name="Chen C."/>
            <person name="Yanf M."/>
            <person name="Daum C."/>
            <person name="Ng V."/>
            <person name="Clum A."/>
            <person name="Steindorff A."/>
            <person name="Ohm R."/>
            <person name="Martin F."/>
            <person name="Silar P."/>
            <person name="Natvig D."/>
            <person name="Lalanne C."/>
            <person name="Gautier V."/>
            <person name="Ament-Velasquez S.L."/>
            <person name="Kruys A."/>
            <person name="Hutchinson M.I."/>
            <person name="Powell A.J."/>
            <person name="Barry K."/>
            <person name="Miller A.N."/>
            <person name="Grigoriev I.V."/>
            <person name="Debuchy R."/>
            <person name="Gladieux P."/>
            <person name="Thoren M.H."/>
            <person name="Johannesson H."/>
        </authorList>
    </citation>
    <scope>NUCLEOTIDE SEQUENCE</scope>
    <source>
        <strain evidence="4">SMH2532-1</strain>
    </source>
</reference>
<dbReference type="PANTHER" id="PTHR45348">
    <property type="entry name" value="HYPOTHETICAL OXIDOREDUCTASE (EUROFUNG)"/>
    <property type="match status" value="1"/>
</dbReference>
<keyword evidence="5" id="KW-1185">Reference proteome</keyword>
<evidence type="ECO:0000313" key="5">
    <source>
        <dbReference type="Proteomes" id="UP001174936"/>
    </source>
</evidence>
<evidence type="ECO:0000259" key="3">
    <source>
        <dbReference type="SMART" id="SM00829"/>
    </source>
</evidence>
<dbReference type="EMBL" id="JAULSV010000006">
    <property type="protein sequence ID" value="KAK0642199.1"/>
    <property type="molecule type" value="Genomic_DNA"/>
</dbReference>